<organism evidence="2 3">
    <name type="scientific">Streptomyces atratus</name>
    <dbReference type="NCBI Taxonomy" id="1893"/>
    <lineage>
        <taxon>Bacteria</taxon>
        <taxon>Bacillati</taxon>
        <taxon>Actinomycetota</taxon>
        <taxon>Actinomycetes</taxon>
        <taxon>Kitasatosporales</taxon>
        <taxon>Streptomycetaceae</taxon>
        <taxon>Streptomyces</taxon>
    </lineage>
</organism>
<evidence type="ECO:0000313" key="2">
    <source>
        <dbReference type="EMBL" id="AXE77122.1"/>
    </source>
</evidence>
<evidence type="ECO:0000313" key="3">
    <source>
        <dbReference type="Proteomes" id="UP000252698"/>
    </source>
</evidence>
<dbReference type="KEGG" id="sata:C5746_09570"/>
<dbReference type="AlphaFoldDB" id="A0A2Z5J9W9"/>
<dbReference type="RefSeq" id="WP_114243764.1">
    <property type="nucleotide sequence ID" value="NZ_BMRN01000005.1"/>
</dbReference>
<name>A0A2Z5J9W9_STRAR</name>
<dbReference type="EMBL" id="CP027306">
    <property type="protein sequence ID" value="AXE77122.1"/>
    <property type="molecule type" value="Genomic_DNA"/>
</dbReference>
<reference evidence="2 3" key="1">
    <citation type="journal article" date="2018" name="Front. Microbiol.">
        <title>Genome Sequencing of Streptomyces atratus SCSIOZH16 and Activation Production of Nocardamine via Metabolic Engineering.</title>
        <authorList>
            <person name="Li Y."/>
            <person name="Zhang C."/>
            <person name="Liu C."/>
            <person name="Ju J."/>
            <person name="Ma J."/>
        </authorList>
    </citation>
    <scope>NUCLEOTIDE SEQUENCE [LARGE SCALE GENOMIC DNA]</scope>
    <source>
        <strain evidence="2 3">SCSIO_ZH16</strain>
    </source>
</reference>
<dbReference type="Proteomes" id="UP000252698">
    <property type="component" value="Chromosome"/>
</dbReference>
<dbReference type="GeneID" id="95518737"/>
<sequence>MRPSQEPSGGQSHTPIYDALYSEYRRSFRALPGDRSGEEHLGFMAFGSGPFGSRIPLSSHSGLSTGLSSGLSVPSGTTGHGSGPSTHTGSLGSWQRVGRHSGRAPAALPPGSGSRGA</sequence>
<gene>
    <name evidence="2" type="ORF">C5746_09570</name>
</gene>
<protein>
    <submittedName>
        <fullName evidence="2">Uncharacterized protein</fullName>
    </submittedName>
</protein>
<proteinExistence type="predicted"/>
<accession>A0A2Z5J9W9</accession>
<feature type="compositionally biased region" description="Low complexity" evidence="1">
    <location>
        <begin position="57"/>
        <end position="93"/>
    </location>
</feature>
<evidence type="ECO:0000256" key="1">
    <source>
        <dbReference type="SAM" id="MobiDB-lite"/>
    </source>
</evidence>
<feature type="region of interest" description="Disordered" evidence="1">
    <location>
        <begin position="54"/>
        <end position="117"/>
    </location>
</feature>